<evidence type="ECO:0000313" key="1">
    <source>
        <dbReference type="EnsemblPlants" id="AVESA.00010b.r2.1DG0121280.1.CDS"/>
    </source>
</evidence>
<dbReference type="Proteomes" id="UP001732700">
    <property type="component" value="Chromosome 1D"/>
</dbReference>
<reference evidence="1" key="2">
    <citation type="submission" date="2025-09" db="UniProtKB">
        <authorList>
            <consortium name="EnsemblPlants"/>
        </authorList>
    </citation>
    <scope>IDENTIFICATION</scope>
</reference>
<keyword evidence="2" id="KW-1185">Reference proteome</keyword>
<dbReference type="EnsemblPlants" id="AVESA.00010b.r2.1DG0121280.1">
    <property type="protein sequence ID" value="AVESA.00010b.r2.1DG0121280.1.CDS"/>
    <property type="gene ID" value="AVESA.00010b.r2.1DG0121280"/>
</dbReference>
<evidence type="ECO:0000313" key="2">
    <source>
        <dbReference type="Proteomes" id="UP001732700"/>
    </source>
</evidence>
<reference evidence="1" key="1">
    <citation type="submission" date="2021-05" db="EMBL/GenBank/DDBJ databases">
        <authorList>
            <person name="Scholz U."/>
            <person name="Mascher M."/>
            <person name="Fiebig A."/>
        </authorList>
    </citation>
    <scope>NUCLEOTIDE SEQUENCE [LARGE SCALE GENOMIC DNA]</scope>
</reference>
<organism evidence="1 2">
    <name type="scientific">Avena sativa</name>
    <name type="common">Oat</name>
    <dbReference type="NCBI Taxonomy" id="4498"/>
    <lineage>
        <taxon>Eukaryota</taxon>
        <taxon>Viridiplantae</taxon>
        <taxon>Streptophyta</taxon>
        <taxon>Embryophyta</taxon>
        <taxon>Tracheophyta</taxon>
        <taxon>Spermatophyta</taxon>
        <taxon>Magnoliopsida</taxon>
        <taxon>Liliopsida</taxon>
        <taxon>Poales</taxon>
        <taxon>Poaceae</taxon>
        <taxon>BOP clade</taxon>
        <taxon>Pooideae</taxon>
        <taxon>Poodae</taxon>
        <taxon>Poeae</taxon>
        <taxon>Poeae Chloroplast Group 1 (Aveneae type)</taxon>
        <taxon>Aveninae</taxon>
        <taxon>Avena</taxon>
    </lineage>
</organism>
<proteinExistence type="predicted"/>
<accession>A0ACD5TT79</accession>
<protein>
    <submittedName>
        <fullName evidence="1">Uncharacterized protein</fullName>
    </submittedName>
</protein>
<sequence>MMPKIIDFGNARCLGDKETHSTATETIGSIGYMAPEFLNNYKEISYKSDIYCLVVIIKEILTRQRSYGVVENVVEYWSKRSNTSQREQILVCAEIGRDCTDFIPSRRPSMRQIIDRLLVTESTQIIPGGRPSMGNVVPLKAFHPAPGEMIDLCKTSQGGGDKGEVIDHNCAHCINQTKNPVTKAVEEWMAKHPLVGRRSEMNDLHQYMTNAFFKSIQIMSVWGISGVGKSALLQNFFCEIILYDRRLIERNRHGLFNKYGWVDVAYPFNLRDFSRSLLLSFHSQSLLANKDHGIDMMESENPIVKCRGILKKHRCLIIIDDLRSTEEWDLIHAELVSGFSKNYIIVITNEGSIAKHCAGNKGDLVFNVKCLHADAAFDLFKKEVCRKYPLRRTLPHGDVAEVEELVSKCGGLPKVIVEIAGLLANKSVGMMEAGARSMNDNFMDDLETIDSLKCLFCWMRTYMSTCPDSLKSCILYLSIFPRGHIIRRRRLVRRWIAEGYSRDNKQHEESVEENGETQLSDLVDLSIIQQPPHMIASTEQRDDTRMMSSCQVNGFIREYIVSRRMADDDDDDLVLELGGRSTRNTQGCRGRHHLVILQSWDRSDITVFESIINFSRLQSLTVFGEWRSFFISENMKLLRVLDLEDASAGGVKHEDLERMVRCLVHLKFLSLRGQREILHLPSKLGELTKLQTLDIRGTSIVCLPESIKKLAKLQYIRAGIPNMLCKKHGHNLVGVEVPRGIGRLKALHTLGVVNVAAPGSSKSFVQDLKKLTQLRKLGVSGINRKNSAKFFRAINGLVHLESLSVQLEKQNSDQNNNDCLDDMIFLQSCSNLRSLKLYGHVSKLPRWGNGGQQLGKLAKLEVEVTTLMKGDINFLGRLPHLRILRVKQLQDGELHFRDYENAMEYESYKNIKIFEIACSCSSSSLHVRFGRETMKQLELLTIDCCHGSPSYQFSGLEHLSQLKQVLLLNTSSPDTLKEQLESQLTIHPNSLKPVVKVEEQR</sequence>
<name>A0ACD5TT79_AVESA</name>